<evidence type="ECO:0000313" key="2">
    <source>
        <dbReference type="EMBL" id="QBK85068.1"/>
    </source>
</evidence>
<proteinExistence type="predicted"/>
<evidence type="ECO:0000256" key="1">
    <source>
        <dbReference type="SAM" id="Coils"/>
    </source>
</evidence>
<gene>
    <name evidence="2" type="ORF">LCDPAC02_02670</name>
</gene>
<sequence>MSDSEFEDSDYEEINLDYLVEMIDTTFDDFENEMTEKINNSKDDLAKKIDEHTTYLSEIVNEYGESIDTIEKDLYQNTESNYQKTENGLVNITKCVNKLLKRVENLENEIEILKIKNEKEEVDQPIDISKNIDNVKDQQQILKKKSKTKSKNKKKGRLTKKLTQINEDDESNTDDNILYIKKKKKLRLFGKKKKKITDSKE</sequence>
<keyword evidence="1" id="KW-0175">Coiled coil</keyword>
<reference evidence="2" key="1">
    <citation type="journal article" date="2019" name="MBio">
        <title>Virus Genomes from Deep Sea Sediments Expand the Ocean Megavirome and Support Independent Origins of Viral Gigantism.</title>
        <authorList>
            <person name="Backstrom D."/>
            <person name="Yutin N."/>
            <person name="Jorgensen S.L."/>
            <person name="Dharamshi J."/>
            <person name="Homa F."/>
            <person name="Zaremba-Niedwiedzka K."/>
            <person name="Spang A."/>
            <person name="Wolf Y.I."/>
            <person name="Koonin E.V."/>
            <person name="Ettema T.J."/>
        </authorList>
    </citation>
    <scope>NUCLEOTIDE SEQUENCE</scope>
</reference>
<accession>A0A481YP85</accession>
<organism evidence="2">
    <name type="scientific">Pithovirus LCDPAC02</name>
    <dbReference type="NCBI Taxonomy" id="2506601"/>
    <lineage>
        <taxon>Viruses</taxon>
        <taxon>Pithoviruses</taxon>
    </lineage>
</organism>
<name>A0A481YP85_9VIRU</name>
<dbReference type="EMBL" id="MK500302">
    <property type="protein sequence ID" value="QBK85068.1"/>
    <property type="molecule type" value="Genomic_DNA"/>
</dbReference>
<feature type="coiled-coil region" evidence="1">
    <location>
        <begin position="89"/>
        <end position="123"/>
    </location>
</feature>
<protein>
    <submittedName>
        <fullName evidence="2">Uncharacterized protein</fullName>
    </submittedName>
</protein>